<feature type="region of interest" description="Disordered" evidence="1">
    <location>
        <begin position="867"/>
        <end position="1057"/>
    </location>
</feature>
<feature type="compositionally biased region" description="Low complexity" evidence="1">
    <location>
        <begin position="1187"/>
        <end position="1206"/>
    </location>
</feature>
<feature type="compositionally biased region" description="Polar residues" evidence="1">
    <location>
        <begin position="777"/>
        <end position="788"/>
    </location>
</feature>
<feature type="region of interest" description="Disordered" evidence="1">
    <location>
        <begin position="221"/>
        <end position="282"/>
    </location>
</feature>
<feature type="compositionally biased region" description="Low complexity" evidence="1">
    <location>
        <begin position="1015"/>
        <end position="1029"/>
    </location>
</feature>
<dbReference type="HOGENOM" id="CLU_002672_0_0_1"/>
<feature type="region of interest" description="Disordered" evidence="1">
    <location>
        <begin position="587"/>
        <end position="640"/>
    </location>
</feature>
<dbReference type="InParanoid" id="A0A074ZFQ2"/>
<feature type="compositionally biased region" description="Polar residues" evidence="1">
    <location>
        <begin position="796"/>
        <end position="808"/>
    </location>
</feature>
<feature type="compositionally biased region" description="Basic and acidic residues" evidence="1">
    <location>
        <begin position="887"/>
        <end position="898"/>
    </location>
</feature>
<name>A0A074ZFQ2_AURSE</name>
<proteinExistence type="predicted"/>
<evidence type="ECO:0000256" key="1">
    <source>
        <dbReference type="SAM" id="MobiDB-lite"/>
    </source>
</evidence>
<feature type="compositionally biased region" description="Low complexity" evidence="1">
    <location>
        <begin position="587"/>
        <end position="600"/>
    </location>
</feature>
<protein>
    <submittedName>
        <fullName evidence="2">Uncharacterized protein</fullName>
    </submittedName>
</protein>
<accession>A0A074ZFQ2</accession>
<organism evidence="2 3">
    <name type="scientific">Aureobasidium subglaciale (strain EXF-2481)</name>
    <name type="common">Aureobasidium pullulans var. subglaciale</name>
    <dbReference type="NCBI Taxonomy" id="1043005"/>
    <lineage>
        <taxon>Eukaryota</taxon>
        <taxon>Fungi</taxon>
        <taxon>Dikarya</taxon>
        <taxon>Ascomycota</taxon>
        <taxon>Pezizomycotina</taxon>
        <taxon>Dothideomycetes</taxon>
        <taxon>Dothideomycetidae</taxon>
        <taxon>Dothideales</taxon>
        <taxon>Saccotheciaceae</taxon>
        <taxon>Aureobasidium</taxon>
    </lineage>
</organism>
<feature type="compositionally biased region" description="Polar residues" evidence="1">
    <location>
        <begin position="480"/>
        <end position="491"/>
    </location>
</feature>
<reference evidence="2 3" key="1">
    <citation type="journal article" date="2014" name="BMC Genomics">
        <title>Genome sequencing of four Aureobasidium pullulans varieties: biotechnological potential, stress tolerance, and description of new species.</title>
        <authorList>
            <person name="Gostin Ar C."/>
            <person name="Ohm R.A."/>
            <person name="Kogej T."/>
            <person name="Sonjak S."/>
            <person name="Turk M."/>
            <person name="Zajc J."/>
            <person name="Zalar P."/>
            <person name="Grube M."/>
            <person name="Sun H."/>
            <person name="Han J."/>
            <person name="Sharma A."/>
            <person name="Chiniquy J."/>
            <person name="Ngan C.Y."/>
            <person name="Lipzen A."/>
            <person name="Barry K."/>
            <person name="Grigoriev I.V."/>
            <person name="Gunde-Cimerman N."/>
        </authorList>
    </citation>
    <scope>NUCLEOTIDE SEQUENCE [LARGE SCALE GENOMIC DNA]</scope>
    <source>
        <strain evidence="2 3">EXF-2481</strain>
    </source>
</reference>
<dbReference type="GeneID" id="25369326"/>
<feature type="compositionally biased region" description="Acidic residues" evidence="1">
    <location>
        <begin position="602"/>
        <end position="611"/>
    </location>
</feature>
<feature type="region of interest" description="Disordered" evidence="1">
    <location>
        <begin position="325"/>
        <end position="361"/>
    </location>
</feature>
<dbReference type="STRING" id="1043005.A0A074ZFQ2"/>
<feature type="compositionally biased region" description="Low complexity" evidence="1">
    <location>
        <begin position="14"/>
        <end position="25"/>
    </location>
</feature>
<feature type="compositionally biased region" description="Polar residues" evidence="1">
    <location>
        <begin position="262"/>
        <end position="273"/>
    </location>
</feature>
<dbReference type="AlphaFoldDB" id="A0A074ZFQ2"/>
<feature type="region of interest" description="Disordered" evidence="1">
    <location>
        <begin position="457"/>
        <end position="552"/>
    </location>
</feature>
<dbReference type="Proteomes" id="UP000030641">
    <property type="component" value="Unassembled WGS sequence"/>
</dbReference>
<feature type="compositionally biased region" description="Basic and acidic residues" evidence="1">
    <location>
        <begin position="515"/>
        <end position="526"/>
    </location>
</feature>
<gene>
    <name evidence="2" type="ORF">AUEXF2481DRAFT_600262</name>
</gene>
<feature type="compositionally biased region" description="Polar residues" evidence="1">
    <location>
        <begin position="293"/>
        <end position="302"/>
    </location>
</feature>
<feature type="compositionally biased region" description="Basic and acidic residues" evidence="1">
    <location>
        <begin position="233"/>
        <end position="242"/>
    </location>
</feature>
<feature type="region of interest" description="Disordered" evidence="1">
    <location>
        <begin position="1"/>
        <end position="35"/>
    </location>
</feature>
<dbReference type="OrthoDB" id="5335210at2759"/>
<evidence type="ECO:0000313" key="3">
    <source>
        <dbReference type="Proteomes" id="UP000030641"/>
    </source>
</evidence>
<dbReference type="OMA" id="MGLFNKP"/>
<dbReference type="RefSeq" id="XP_013346063.1">
    <property type="nucleotide sequence ID" value="XM_013490609.1"/>
</dbReference>
<feature type="compositionally biased region" description="Polar residues" evidence="1">
    <location>
        <begin position="982"/>
        <end position="991"/>
    </location>
</feature>
<sequence>MNRFLNKKKGDAASSPLSPPTTSSSRWKKNKKEVIEEKPQLDLGSALPSIDDFRTSLIMPNLSTRFSMLREQDDPHSLLGKASDDSVLQPQRNSRLLDFGFSNSNLNDIAEVASINSSIRPPFALDRTGSFASEDGYGTDNNSNPDGSVMTRARPGEGNVLFGGRQKVYKIATGSAKSIGGQSERATGGRMVYDDDLNMSAFQKYRQQERERLLAMGADWDSDSALMSPDTDPEQRVSEDLPKGLGLSGTETGFSFLKRNSDSTTNSIPSQDPSSSTATSIASQSIGTAISTPATLPQTSPNPTGPGLERSVTKRRLYEQGLNQHIQDQQASTMSRLNSINQRQRAPTLPSALNHSRSIGNLQDRRAYKPYALRDTTSPVLRNGIAPLNTLVSRVASSTSSPTVASYPQSPISPVIPETEEYQVLHSALEQSDHGKATALGMFNKPAQQFDEQQYLKRQMQMGQAKSESPIDTPVKLSPVSHTETARQASAEQPPLSKFMSREGAMSRQASAEHTTQESRLARFDSARQNNFSRASQRSRSRSVSRPTVAAVEPPANPALAVFQRAAMQNRVAHGDSPEQAAIATFDTNHNNNNTNRTFFGDSDDEDEIEERSDYAGPIPPAGRYGSNTQPPASQHPALRDDYIPEVDEEEEEERTGFPFPEPSINIAHTEAGAEERAEIDSPTIGAHEGIGGMISQHLRNTSDVSSIYPPTAPYADGASTISRNTYLSDRRLSGNSSAWNLDELDNYYGNIPSRISTNSATTTSQGQGLTPLPLKTSGTSSRPSTSDDNVEGASWQPQHTRDASTATQAEREAFANELEARKKAIQEKMRSIVESDSRGSSPGPSASGALKAFGMLKARPSQETINLKHNNGSSRMLGLGLPTPHPTERNPSYEDKLPQSANAGAQWPLGPGTVMPAARPQADSEIGRTPPQQARERSRNRSGSDASRARSRSHGQADVGMAMASGIDTPPAIPAQRPSPEINSYRSASTEPRGRLRSNSRAAGPGLHPSARTPIGSSPSQSPASFNSVMSPPLGTSTTVSRAPYQKPNVPVMPSIPLGKPRGELLRKKTINKFDISEPTLVSSTSNIDTVDLPPGASLKNGMDEIYAVEQAAVVSRRRKLFGFGREGSAESSRERGTDGVTSPPLNGFTSPPMRSIVPSFGSQEHAGSRKPSAETSSARHQPLRTQQSFETSHTTQTTQTTESSARFDAIGSPVLNEAGMF</sequence>
<feature type="compositionally biased region" description="Polar residues" evidence="1">
    <location>
        <begin position="759"/>
        <end position="769"/>
    </location>
</feature>
<feature type="compositionally biased region" description="Basic and acidic residues" evidence="1">
    <location>
        <begin position="1129"/>
        <end position="1139"/>
    </location>
</feature>
<keyword evidence="3" id="KW-1185">Reference proteome</keyword>
<feature type="region of interest" description="Disordered" evidence="1">
    <location>
        <begin position="1126"/>
        <end position="1223"/>
    </location>
</feature>
<evidence type="ECO:0000313" key="2">
    <source>
        <dbReference type="EMBL" id="KEQ97441.1"/>
    </source>
</evidence>
<feature type="region of interest" description="Disordered" evidence="1">
    <location>
        <begin position="291"/>
        <end position="310"/>
    </location>
</feature>
<feature type="compositionally biased region" description="Polar residues" evidence="1">
    <location>
        <begin position="1141"/>
        <end position="1151"/>
    </location>
</feature>
<dbReference type="EMBL" id="KL584754">
    <property type="protein sequence ID" value="KEQ97441.1"/>
    <property type="molecule type" value="Genomic_DNA"/>
</dbReference>
<feature type="region of interest" description="Disordered" evidence="1">
    <location>
        <begin position="759"/>
        <end position="808"/>
    </location>
</feature>